<dbReference type="EMBL" id="LT629785">
    <property type="protein sequence ID" value="SDT93898.1"/>
    <property type="molecule type" value="Genomic_DNA"/>
</dbReference>
<dbReference type="PROSITE" id="PS50943">
    <property type="entry name" value="HTH_CROC1"/>
    <property type="match status" value="1"/>
</dbReference>
<dbReference type="OrthoDB" id="129597at2"/>
<dbReference type="GO" id="GO:0003677">
    <property type="term" value="F:DNA binding"/>
    <property type="evidence" value="ECO:0007669"/>
    <property type="project" value="UniProtKB-KW"/>
</dbReference>
<evidence type="ECO:0000313" key="2">
    <source>
        <dbReference type="EMBL" id="SDT93898.1"/>
    </source>
</evidence>
<feature type="domain" description="HTH cro/C1-type" evidence="1">
    <location>
        <begin position="53"/>
        <end position="102"/>
    </location>
</feature>
<accession>A0A1H2EGQ6</accession>
<keyword evidence="2" id="KW-0238">DNA-binding</keyword>
<dbReference type="STRING" id="364197.SAMN05216296_0736"/>
<dbReference type="Gene3D" id="1.10.260.40">
    <property type="entry name" value="lambda repressor-like DNA-binding domains"/>
    <property type="match status" value="1"/>
</dbReference>
<dbReference type="RefSeq" id="WP_090193142.1">
    <property type="nucleotide sequence ID" value="NZ_LT629785.1"/>
</dbReference>
<dbReference type="Pfam" id="PF01381">
    <property type="entry name" value="HTH_3"/>
    <property type="match status" value="1"/>
</dbReference>
<keyword evidence="3" id="KW-1185">Reference proteome</keyword>
<dbReference type="AlphaFoldDB" id="A0A1H2EGQ6"/>
<dbReference type="SUPFAM" id="SSF47413">
    <property type="entry name" value="lambda repressor-like DNA-binding domains"/>
    <property type="match status" value="1"/>
</dbReference>
<reference evidence="3" key="1">
    <citation type="submission" date="2016-10" db="EMBL/GenBank/DDBJ databases">
        <authorList>
            <person name="Varghese N."/>
            <person name="Submissions S."/>
        </authorList>
    </citation>
    <scope>NUCLEOTIDE SEQUENCE [LARGE SCALE GENOMIC DNA]</scope>
    <source>
        <strain evidence="3">DSM 17875</strain>
    </source>
</reference>
<evidence type="ECO:0000259" key="1">
    <source>
        <dbReference type="PROSITE" id="PS50943"/>
    </source>
</evidence>
<organism evidence="2 3">
    <name type="scientific">Pseudomonas pohangensis</name>
    <dbReference type="NCBI Taxonomy" id="364197"/>
    <lineage>
        <taxon>Bacteria</taxon>
        <taxon>Pseudomonadati</taxon>
        <taxon>Pseudomonadota</taxon>
        <taxon>Gammaproteobacteria</taxon>
        <taxon>Pseudomonadales</taxon>
        <taxon>Pseudomonadaceae</taxon>
        <taxon>Pseudomonas</taxon>
    </lineage>
</organism>
<name>A0A1H2EGQ6_9PSED</name>
<gene>
    <name evidence="2" type="ORF">SAMN05216296_0736</name>
</gene>
<evidence type="ECO:0000313" key="3">
    <source>
        <dbReference type="Proteomes" id="UP000243232"/>
    </source>
</evidence>
<dbReference type="CDD" id="cd00093">
    <property type="entry name" value="HTH_XRE"/>
    <property type="match status" value="1"/>
</dbReference>
<proteinExistence type="predicted"/>
<dbReference type="SMART" id="SM00530">
    <property type="entry name" value="HTH_XRE"/>
    <property type="match status" value="1"/>
</dbReference>
<dbReference type="InterPro" id="IPR010982">
    <property type="entry name" value="Lambda_DNA-bd_dom_sf"/>
</dbReference>
<sequence>MNVQVIMREGQPEYAVLPWLEYQALLQAAGNRREAVPQVKNETRPALASLSELSALRQSRAISLEDLARSAGISPHYLAMIEKGERVAEGPIARALAQSLGVAGWEDGQ</sequence>
<protein>
    <submittedName>
        <fullName evidence="2">DNA-binding transcriptional regulator, XRE-family HTH domain</fullName>
    </submittedName>
</protein>
<dbReference type="Proteomes" id="UP000243232">
    <property type="component" value="Chromosome I"/>
</dbReference>
<dbReference type="InterPro" id="IPR001387">
    <property type="entry name" value="Cro/C1-type_HTH"/>
</dbReference>